<dbReference type="EMBL" id="SPNV01000177">
    <property type="protein sequence ID" value="KAF5859130.1"/>
    <property type="molecule type" value="Genomic_DNA"/>
</dbReference>
<evidence type="ECO:0000313" key="2">
    <source>
        <dbReference type="Proteomes" id="UP000541154"/>
    </source>
</evidence>
<evidence type="ECO:0000313" key="1">
    <source>
        <dbReference type="EMBL" id="KAF5859130.1"/>
    </source>
</evidence>
<dbReference type="Proteomes" id="UP000541154">
    <property type="component" value="Unassembled WGS sequence"/>
</dbReference>
<comment type="caution">
    <text evidence="1">The sequence shown here is derived from an EMBL/GenBank/DDBJ whole genome shotgun (WGS) entry which is preliminary data.</text>
</comment>
<proteinExistence type="predicted"/>
<accession>A0A8H6A3C5</accession>
<organism evidence="1 2">
    <name type="scientific">Petromyces alliaceus</name>
    <name type="common">Aspergillus alliaceus</name>
    <dbReference type="NCBI Taxonomy" id="209559"/>
    <lineage>
        <taxon>Eukaryota</taxon>
        <taxon>Fungi</taxon>
        <taxon>Dikarya</taxon>
        <taxon>Ascomycota</taxon>
        <taxon>Pezizomycotina</taxon>
        <taxon>Eurotiomycetes</taxon>
        <taxon>Eurotiomycetidae</taxon>
        <taxon>Eurotiales</taxon>
        <taxon>Aspergillaceae</taxon>
        <taxon>Aspergillus</taxon>
        <taxon>Aspergillus subgen. Circumdati</taxon>
    </lineage>
</organism>
<gene>
    <name evidence="1" type="ORF">ETB97_003271</name>
</gene>
<sequence>MLAKTVPTAWNEGHDLTLQGSDYIRWDPEEYYEYEDNKPPECLDRVFSTTQITKDMMDVAKLYKKDLGNMVALRFGLAFTEFQTMNNYADIVATPQTTVVQETASPERVIQEAILLPKTRLAVLTANTRVPIQDSAHRNPHV</sequence>
<dbReference type="AlphaFoldDB" id="A0A8H6A3C5"/>
<protein>
    <submittedName>
        <fullName evidence="1">Uncharacterized protein</fullName>
    </submittedName>
</protein>
<keyword evidence="2" id="KW-1185">Reference proteome</keyword>
<reference evidence="1 2" key="1">
    <citation type="submission" date="2019-04" db="EMBL/GenBank/DDBJ databases">
        <title>Aspergillus burnettii sp. nov., novel species from soil in southeast Queensland.</title>
        <authorList>
            <person name="Gilchrist C.L.M."/>
            <person name="Pitt J.I."/>
            <person name="Lange L."/>
            <person name="Lacey H.J."/>
            <person name="Vuong D."/>
            <person name="Midgley D.J."/>
            <person name="Greenfield P."/>
            <person name="Bradbury M."/>
            <person name="Lacey E."/>
            <person name="Busk P.K."/>
            <person name="Pilgaard B."/>
            <person name="Chooi Y.H."/>
            <person name="Piggott A.M."/>
        </authorList>
    </citation>
    <scope>NUCLEOTIDE SEQUENCE [LARGE SCALE GENOMIC DNA]</scope>
    <source>
        <strain evidence="1 2">FRR 5400</strain>
    </source>
</reference>
<name>A0A8H6A3C5_PETAA</name>